<dbReference type="OMA" id="FHSYTRY"/>
<protein>
    <submittedName>
        <fullName evidence="2">Uncharacterized protein</fullName>
    </submittedName>
</protein>
<evidence type="ECO:0000313" key="2">
    <source>
        <dbReference type="EMBL" id="EPB88622.1"/>
    </source>
</evidence>
<feature type="compositionally biased region" description="Polar residues" evidence="1">
    <location>
        <begin position="90"/>
        <end position="106"/>
    </location>
</feature>
<proteinExistence type="predicted"/>
<dbReference type="EMBL" id="KE123948">
    <property type="protein sequence ID" value="EPB88622.1"/>
    <property type="molecule type" value="Genomic_DNA"/>
</dbReference>
<name>S2JJD4_MUCC1</name>
<sequence length="368" mass="41644">MTGNQEQDPLYPIDNELFHSYTRYQMCLLKNSTSFWSCSKQREAMLNILSQFESIDGNTLRTVVNQIFENSTQQHSFGDQNKESWGLPESSGNAFNLENNPSSSTARAAETSKSKATQERAGTNGIVASRTRSKESTCIQELPLAKKSNTSDPIIESLQQLISGPNLEELKRFTSDIERSKLVILTRIRRVDKSFKLSGVNTSCSLHISDPLDDHRSPLSLCQSNLIAYRFGKLFEQETLYLSGGKISRAGSKCFRSIKKELKTHGKRVVTPYSTYVRYAQKVVAIAEKVGAYALFIPEILKPYTLQTISREKLPVLQSCLNAKCAELKEIANFDEDEKLIVAETKYFRKHNDKSYRRKKSEFLDSCA</sequence>
<dbReference type="VEuPathDB" id="FungiDB:HMPREF1544_04615"/>
<accession>S2JJD4</accession>
<feature type="region of interest" description="Disordered" evidence="1">
    <location>
        <begin position="74"/>
        <end position="134"/>
    </location>
</feature>
<organism evidence="2 3">
    <name type="scientific">Mucor circinelloides f. circinelloides (strain 1006PhL)</name>
    <name type="common">Mucormycosis agent</name>
    <name type="synonym">Calyptromyces circinelloides</name>
    <dbReference type="NCBI Taxonomy" id="1220926"/>
    <lineage>
        <taxon>Eukaryota</taxon>
        <taxon>Fungi</taxon>
        <taxon>Fungi incertae sedis</taxon>
        <taxon>Mucoromycota</taxon>
        <taxon>Mucoromycotina</taxon>
        <taxon>Mucoromycetes</taxon>
        <taxon>Mucorales</taxon>
        <taxon>Mucorineae</taxon>
        <taxon>Mucoraceae</taxon>
        <taxon>Mucor</taxon>
    </lineage>
</organism>
<dbReference type="OrthoDB" id="2214990at2759"/>
<dbReference type="InParanoid" id="S2JJD4"/>
<dbReference type="Proteomes" id="UP000014254">
    <property type="component" value="Unassembled WGS sequence"/>
</dbReference>
<gene>
    <name evidence="2" type="ORF">HMPREF1544_04615</name>
</gene>
<evidence type="ECO:0000313" key="3">
    <source>
        <dbReference type="Proteomes" id="UP000014254"/>
    </source>
</evidence>
<evidence type="ECO:0000256" key="1">
    <source>
        <dbReference type="SAM" id="MobiDB-lite"/>
    </source>
</evidence>
<reference evidence="3" key="1">
    <citation type="submission" date="2013-05" db="EMBL/GenBank/DDBJ databases">
        <title>The Genome sequence of Mucor circinelloides f. circinelloides 1006PhL.</title>
        <authorList>
            <consortium name="The Broad Institute Genomics Platform"/>
            <person name="Cuomo C."/>
            <person name="Earl A."/>
            <person name="Findley K."/>
            <person name="Lee S.C."/>
            <person name="Walker B."/>
            <person name="Young S."/>
            <person name="Zeng Q."/>
            <person name="Gargeya S."/>
            <person name="Fitzgerald M."/>
            <person name="Haas B."/>
            <person name="Abouelleil A."/>
            <person name="Allen A.W."/>
            <person name="Alvarado L."/>
            <person name="Arachchi H.M."/>
            <person name="Berlin A.M."/>
            <person name="Chapman S.B."/>
            <person name="Gainer-Dewar J."/>
            <person name="Goldberg J."/>
            <person name="Griggs A."/>
            <person name="Gujja S."/>
            <person name="Hansen M."/>
            <person name="Howarth C."/>
            <person name="Imamovic A."/>
            <person name="Ireland A."/>
            <person name="Larimer J."/>
            <person name="McCowan C."/>
            <person name="Murphy C."/>
            <person name="Pearson M."/>
            <person name="Poon T.W."/>
            <person name="Priest M."/>
            <person name="Roberts A."/>
            <person name="Saif S."/>
            <person name="Shea T."/>
            <person name="Sisk P."/>
            <person name="Sykes S."/>
            <person name="Wortman J."/>
            <person name="Nusbaum C."/>
            <person name="Birren B."/>
        </authorList>
    </citation>
    <scope>NUCLEOTIDE SEQUENCE [LARGE SCALE GENOMIC DNA]</scope>
    <source>
        <strain evidence="3">1006PhL</strain>
    </source>
</reference>
<keyword evidence="3" id="KW-1185">Reference proteome</keyword>
<dbReference type="AlphaFoldDB" id="S2JJD4"/>